<sequence length="184" mass="20324">MKLSQVFGVISQCSSKFNCPKFVTNRTYPFFDTRRYFNSDSSIIAASCRVIGSITVEVKPAATLPVEKCAAFTESAFGFISTIDITYDRHYEILGGLGIKSHLLPGISSSPIPTEEANNQKMDVKTMLCPPPLFGKSLCNSLKDSGQKNRLHDAFSRLASLRLIIGKVELGNRVLICCLDLMKY</sequence>
<accession>A0A915KNZ3</accession>
<dbReference type="Proteomes" id="UP000887565">
    <property type="component" value="Unplaced"/>
</dbReference>
<proteinExistence type="predicted"/>
<evidence type="ECO:0000313" key="2">
    <source>
        <dbReference type="WBParaSite" id="nRc.2.0.1.t40506-RA"/>
    </source>
</evidence>
<keyword evidence="1" id="KW-1185">Reference proteome</keyword>
<dbReference type="AlphaFoldDB" id="A0A915KNZ3"/>
<organism evidence="1 2">
    <name type="scientific">Romanomermis culicivorax</name>
    <name type="common">Nematode worm</name>
    <dbReference type="NCBI Taxonomy" id="13658"/>
    <lineage>
        <taxon>Eukaryota</taxon>
        <taxon>Metazoa</taxon>
        <taxon>Ecdysozoa</taxon>
        <taxon>Nematoda</taxon>
        <taxon>Enoplea</taxon>
        <taxon>Dorylaimia</taxon>
        <taxon>Mermithida</taxon>
        <taxon>Mermithoidea</taxon>
        <taxon>Mermithidae</taxon>
        <taxon>Romanomermis</taxon>
    </lineage>
</organism>
<protein>
    <submittedName>
        <fullName evidence="2">Uncharacterized protein</fullName>
    </submittedName>
</protein>
<dbReference type="WBParaSite" id="nRc.2.0.1.t40506-RA">
    <property type="protein sequence ID" value="nRc.2.0.1.t40506-RA"/>
    <property type="gene ID" value="nRc.2.0.1.g40506"/>
</dbReference>
<reference evidence="2" key="1">
    <citation type="submission" date="2022-11" db="UniProtKB">
        <authorList>
            <consortium name="WormBaseParasite"/>
        </authorList>
    </citation>
    <scope>IDENTIFICATION</scope>
</reference>
<name>A0A915KNZ3_ROMCU</name>
<evidence type="ECO:0000313" key="1">
    <source>
        <dbReference type="Proteomes" id="UP000887565"/>
    </source>
</evidence>